<reference evidence="2" key="1">
    <citation type="journal article" date="2019" name="Int. J. Syst. Evol. Microbiol.">
        <title>The Global Catalogue of Microorganisms (GCM) 10K type strain sequencing project: providing services to taxonomists for standard genome sequencing and annotation.</title>
        <authorList>
            <consortium name="The Broad Institute Genomics Platform"/>
            <consortium name="The Broad Institute Genome Sequencing Center for Infectious Disease"/>
            <person name="Wu L."/>
            <person name="Ma J."/>
        </authorList>
    </citation>
    <scope>NUCLEOTIDE SEQUENCE [LARGE SCALE GENOMIC DNA]</scope>
    <source>
        <strain evidence="2">WLHS5</strain>
    </source>
</reference>
<dbReference type="Proteomes" id="UP001596504">
    <property type="component" value="Unassembled WGS sequence"/>
</dbReference>
<gene>
    <name evidence="1" type="ORF">ACFQRI_24150</name>
</gene>
<organism evidence="1 2">
    <name type="scientific">Saccharopolyspora griseoalba</name>
    <dbReference type="NCBI Taxonomy" id="1431848"/>
    <lineage>
        <taxon>Bacteria</taxon>
        <taxon>Bacillati</taxon>
        <taxon>Actinomycetota</taxon>
        <taxon>Actinomycetes</taxon>
        <taxon>Pseudonocardiales</taxon>
        <taxon>Pseudonocardiaceae</taxon>
        <taxon>Saccharopolyspora</taxon>
    </lineage>
</organism>
<keyword evidence="2" id="KW-1185">Reference proteome</keyword>
<accession>A0ABW2LSL5</accession>
<evidence type="ECO:0008006" key="3">
    <source>
        <dbReference type="Google" id="ProtNLM"/>
    </source>
</evidence>
<sequence>MAATYHRGHAHRDLAGAAGDLLERCTISTKISPRPGHPPLRDQAWRAVEDLGSVPAVMLVHNPETVVAGLSPTEARRWWSATAETMADLVARGACRMWGLASWDPRVLGALLDSRTGAQTPSPQVAMVRAGFLVPAGVLTASDTLLHQLGLPHANRWGMSPFAGQPHLLDGINLTQFLTGPPPGAAQLPAALAAAFHLPEVSRIAVGASTPAHLDQLLDAVDVGIQHQRLSDYRQRLTTHAAKAS</sequence>
<comment type="caution">
    <text evidence="1">The sequence shown here is derived from an EMBL/GenBank/DDBJ whole genome shotgun (WGS) entry which is preliminary data.</text>
</comment>
<dbReference type="InterPro" id="IPR036812">
    <property type="entry name" value="NAD(P)_OxRdtase_dom_sf"/>
</dbReference>
<proteinExistence type="predicted"/>
<evidence type="ECO:0000313" key="2">
    <source>
        <dbReference type="Proteomes" id="UP001596504"/>
    </source>
</evidence>
<dbReference type="Gene3D" id="3.20.20.100">
    <property type="entry name" value="NADP-dependent oxidoreductase domain"/>
    <property type="match status" value="1"/>
</dbReference>
<protein>
    <recommendedName>
        <fullName evidence="3">NADP-dependent oxidoreductase domain-containing protein</fullName>
    </recommendedName>
</protein>
<dbReference type="RefSeq" id="WP_380672363.1">
    <property type="nucleotide sequence ID" value="NZ_JBHTCJ010000017.1"/>
</dbReference>
<evidence type="ECO:0000313" key="1">
    <source>
        <dbReference type="EMBL" id="MFC7344510.1"/>
    </source>
</evidence>
<name>A0ABW2LSL5_9PSEU</name>
<dbReference type="SUPFAM" id="SSF51430">
    <property type="entry name" value="NAD(P)-linked oxidoreductase"/>
    <property type="match status" value="1"/>
</dbReference>
<dbReference type="EMBL" id="JBHTCJ010000017">
    <property type="protein sequence ID" value="MFC7344510.1"/>
    <property type="molecule type" value="Genomic_DNA"/>
</dbReference>